<dbReference type="InterPro" id="IPR003439">
    <property type="entry name" value="ABC_transporter-like_ATP-bd"/>
</dbReference>
<proteinExistence type="predicted"/>
<keyword evidence="2" id="KW-0547">Nucleotide-binding</keyword>
<protein>
    <submittedName>
        <fullName evidence="5">ATP-binding cassette domain-containing protein</fullName>
    </submittedName>
</protein>
<dbReference type="Proteomes" id="UP001299608">
    <property type="component" value="Unassembled WGS sequence"/>
</dbReference>
<evidence type="ECO:0000259" key="4">
    <source>
        <dbReference type="PROSITE" id="PS50893"/>
    </source>
</evidence>
<evidence type="ECO:0000313" key="5">
    <source>
        <dbReference type="EMBL" id="MCG4745379.1"/>
    </source>
</evidence>
<keyword evidence="1" id="KW-0813">Transport</keyword>
<feature type="domain" description="ABC transporter" evidence="4">
    <location>
        <begin position="6"/>
        <end position="262"/>
    </location>
</feature>
<organism evidence="5 6">
    <name type="scientific">Enterocloster aldenensis</name>
    <dbReference type="NCBI Taxonomy" id="358742"/>
    <lineage>
        <taxon>Bacteria</taxon>
        <taxon>Bacillati</taxon>
        <taxon>Bacillota</taxon>
        <taxon>Clostridia</taxon>
        <taxon>Lachnospirales</taxon>
        <taxon>Lachnospiraceae</taxon>
        <taxon>Enterocloster</taxon>
    </lineage>
</organism>
<dbReference type="PANTHER" id="PTHR42781:SF4">
    <property type="entry name" value="SPERMIDINE_PUTRESCINE IMPORT ATP-BINDING PROTEIN POTA"/>
    <property type="match status" value="1"/>
</dbReference>
<name>A0AAW5BZ74_9FIRM</name>
<dbReference type="GO" id="GO:0016887">
    <property type="term" value="F:ATP hydrolysis activity"/>
    <property type="evidence" value="ECO:0007669"/>
    <property type="project" value="InterPro"/>
</dbReference>
<evidence type="ECO:0000256" key="1">
    <source>
        <dbReference type="ARBA" id="ARBA00022448"/>
    </source>
</evidence>
<dbReference type="InterPro" id="IPR027417">
    <property type="entry name" value="P-loop_NTPase"/>
</dbReference>
<dbReference type="InterPro" id="IPR050093">
    <property type="entry name" value="ABC_SmlMolc_Importer"/>
</dbReference>
<dbReference type="GO" id="GO:0005524">
    <property type="term" value="F:ATP binding"/>
    <property type="evidence" value="ECO:0007669"/>
    <property type="project" value="UniProtKB-KW"/>
</dbReference>
<reference evidence="5" key="1">
    <citation type="submission" date="2022-01" db="EMBL/GenBank/DDBJ databases">
        <title>Collection of gut derived symbiotic bacterial strains cultured from healthy donors.</title>
        <authorList>
            <person name="Lin H."/>
            <person name="Kohout C."/>
            <person name="Waligurski E."/>
            <person name="Pamer E.G."/>
        </authorList>
    </citation>
    <scope>NUCLEOTIDE SEQUENCE</scope>
    <source>
        <strain evidence="5">DFI.6.55</strain>
    </source>
</reference>
<evidence type="ECO:0000256" key="2">
    <source>
        <dbReference type="ARBA" id="ARBA00022741"/>
    </source>
</evidence>
<evidence type="ECO:0000313" key="6">
    <source>
        <dbReference type="Proteomes" id="UP001299608"/>
    </source>
</evidence>
<dbReference type="AlphaFoldDB" id="A0AAW5BZ74"/>
<dbReference type="InterPro" id="IPR003593">
    <property type="entry name" value="AAA+_ATPase"/>
</dbReference>
<dbReference type="PROSITE" id="PS50893">
    <property type="entry name" value="ABC_TRANSPORTER_2"/>
    <property type="match status" value="1"/>
</dbReference>
<evidence type="ECO:0000256" key="3">
    <source>
        <dbReference type="ARBA" id="ARBA00022840"/>
    </source>
</evidence>
<dbReference type="InterPro" id="IPR017871">
    <property type="entry name" value="ABC_transporter-like_CS"/>
</dbReference>
<sequence length="387" mass="42738">MIADAGHELCLGVDIKKKLKEFSLDIGFETGKGCLGILGPSGCGKSMTLKSIAGIVRPDSGRIAVQYAKGEAAGGRVLYDSSLKVNERPQVRRVGYLFQNYALFPNMTVEQNILTGLNSRGGRKAVSGKRRPLTQKEKDGKVREMLSRFRLEGLEKRYPAQLSGGQQQRVALARILAYEPEVLLLDEPFSAMDTYLREGLRLELAGVLKDYDGVSILVTHDRDEAYQLCDSLLLLDRGRVLAGGKTRDIFQCPVTCQAARLTGCKNISRIERLGARRIKALDWGGLELSTDRDVDGSITAVGIRAHDFEPLSDGEAGQWKGRENANLIQVESPNISEMPFEWYITLSNGLWWKKEKDIHTHNTAGLVPGWLRVEPSALLLLTGELNG</sequence>
<dbReference type="PROSITE" id="PS00211">
    <property type="entry name" value="ABC_TRANSPORTER_1"/>
    <property type="match status" value="1"/>
</dbReference>
<gene>
    <name evidence="5" type="ORF">L0N08_08165</name>
</gene>
<dbReference type="RefSeq" id="WP_227116345.1">
    <property type="nucleotide sequence ID" value="NZ_BAABZL010000001.1"/>
</dbReference>
<dbReference type="PANTHER" id="PTHR42781">
    <property type="entry name" value="SPERMIDINE/PUTRESCINE IMPORT ATP-BINDING PROTEIN POTA"/>
    <property type="match status" value="1"/>
</dbReference>
<keyword evidence="3 5" id="KW-0067">ATP-binding</keyword>
<dbReference type="SUPFAM" id="SSF52540">
    <property type="entry name" value="P-loop containing nucleoside triphosphate hydrolases"/>
    <property type="match status" value="1"/>
</dbReference>
<dbReference type="Gene3D" id="3.40.50.300">
    <property type="entry name" value="P-loop containing nucleotide triphosphate hydrolases"/>
    <property type="match status" value="1"/>
</dbReference>
<comment type="caution">
    <text evidence="5">The sequence shown here is derived from an EMBL/GenBank/DDBJ whole genome shotgun (WGS) entry which is preliminary data.</text>
</comment>
<dbReference type="SMART" id="SM00382">
    <property type="entry name" value="AAA"/>
    <property type="match status" value="1"/>
</dbReference>
<accession>A0AAW5BZ74</accession>
<dbReference type="GeneID" id="97207477"/>
<dbReference type="Pfam" id="PF00005">
    <property type="entry name" value="ABC_tran"/>
    <property type="match status" value="1"/>
</dbReference>
<dbReference type="EMBL" id="JAKNGE010000008">
    <property type="protein sequence ID" value="MCG4745379.1"/>
    <property type="molecule type" value="Genomic_DNA"/>
</dbReference>